<name>A0A9X3CYH1_9FLAO</name>
<accession>A0A9X3CYH1</accession>
<dbReference type="AlphaFoldDB" id="A0A9X3CYH1"/>
<dbReference type="NCBIfam" id="NF041495">
    <property type="entry name" value="MobB_relaxase"/>
    <property type="match status" value="1"/>
</dbReference>
<proteinExistence type="predicted"/>
<dbReference type="InterPro" id="IPR048098">
    <property type="entry name" value="MobB"/>
</dbReference>
<gene>
    <name evidence="1" type="ORF">OQ279_13010</name>
</gene>
<comment type="caution">
    <text evidence="1">The sequence shown here is derived from an EMBL/GenBank/DDBJ whole genome shotgun (WGS) entry which is preliminary data.</text>
</comment>
<dbReference type="InterPro" id="IPR043766">
    <property type="entry name" value="BfmA-like"/>
</dbReference>
<dbReference type="Pfam" id="PF18976">
    <property type="entry name" value="DUF5712"/>
    <property type="match status" value="1"/>
</dbReference>
<dbReference type="Proteomes" id="UP001148482">
    <property type="component" value="Unassembled WGS sequence"/>
</dbReference>
<dbReference type="RefSeq" id="WP_266070383.1">
    <property type="nucleotide sequence ID" value="NZ_JAPJDA010000021.1"/>
</dbReference>
<sequence length="341" mass="39816">MYLTISPQKIGGNFTSSVADFVTYLEKENRDQPLEKMSYFFNQTGNQISEQQVIGEIDANAAKLRKTEPRYYSLTINPSQYELRHIQNNSASLREYTLQVMKDYAKAFNREIEGKPVSIENLKFFAKIEYQRSYHYYDKEIRENSPYIKRLVKLEHDLVKIRRGDMDGDLQKIKKEISQLKKEIPHKIGKAYIKEGMLKPGLQTHVHVIVSRKDATNRYSLSPGSKYRSSAVEMHGRTVKRGFDRNQFFQSAEKTFDRMFQYQRNFVEKYTSRKELQNNPGLYYSRLMKLPLNERQLAFKVLRTAGMTLPATGFTPAQVQLAIKNFRQAIGLAVRSSSIHY</sequence>
<evidence type="ECO:0000313" key="1">
    <source>
        <dbReference type="EMBL" id="MCX2839069.1"/>
    </source>
</evidence>
<reference evidence="1" key="1">
    <citation type="submission" date="2022-11" db="EMBL/GenBank/DDBJ databases">
        <title>Salinimicrobium profundisediminis sp. nov., isolated from deep-sea sediment of the Mariana Trench.</title>
        <authorList>
            <person name="Fu H."/>
        </authorList>
    </citation>
    <scope>NUCLEOTIDE SEQUENCE</scope>
    <source>
        <strain evidence="1">MT39</strain>
    </source>
</reference>
<protein>
    <submittedName>
        <fullName evidence="1">DUF5712 family protein</fullName>
    </submittedName>
</protein>
<keyword evidence="2" id="KW-1185">Reference proteome</keyword>
<dbReference type="EMBL" id="JAPJDA010000021">
    <property type="protein sequence ID" value="MCX2839069.1"/>
    <property type="molecule type" value="Genomic_DNA"/>
</dbReference>
<evidence type="ECO:0000313" key="2">
    <source>
        <dbReference type="Proteomes" id="UP001148482"/>
    </source>
</evidence>
<organism evidence="1 2">
    <name type="scientific">Salinimicrobium profundisediminis</name>
    <dbReference type="NCBI Taxonomy" id="2994553"/>
    <lineage>
        <taxon>Bacteria</taxon>
        <taxon>Pseudomonadati</taxon>
        <taxon>Bacteroidota</taxon>
        <taxon>Flavobacteriia</taxon>
        <taxon>Flavobacteriales</taxon>
        <taxon>Flavobacteriaceae</taxon>
        <taxon>Salinimicrobium</taxon>
    </lineage>
</organism>